<accession>A0A8D9DP51</accession>
<dbReference type="Proteomes" id="UP000694005">
    <property type="component" value="Chromosome A05"/>
</dbReference>
<organism evidence="1 2">
    <name type="scientific">Brassica campestris</name>
    <name type="common">Field mustard</name>
    <dbReference type="NCBI Taxonomy" id="3711"/>
    <lineage>
        <taxon>Eukaryota</taxon>
        <taxon>Viridiplantae</taxon>
        <taxon>Streptophyta</taxon>
        <taxon>Embryophyta</taxon>
        <taxon>Tracheophyta</taxon>
        <taxon>Spermatophyta</taxon>
        <taxon>Magnoliopsida</taxon>
        <taxon>eudicotyledons</taxon>
        <taxon>Gunneridae</taxon>
        <taxon>Pentapetalae</taxon>
        <taxon>rosids</taxon>
        <taxon>malvids</taxon>
        <taxon>Brassicales</taxon>
        <taxon>Brassicaceae</taxon>
        <taxon>Brassiceae</taxon>
        <taxon>Brassica</taxon>
    </lineage>
</organism>
<dbReference type="AlphaFoldDB" id="A0A8D9DP51"/>
<sequence>MLSSSLCPSLLYTTSRITALLHKFEYWSLDHADDERNVAANMIAGSVTTGHRYQSYIASQGPAWLHSLLAREARG</sequence>
<gene>
    <name evidence="1" type="ORF">BRAPAZ1V2_A05P32940.2</name>
</gene>
<evidence type="ECO:0008006" key="3">
    <source>
        <dbReference type="Google" id="ProtNLM"/>
    </source>
</evidence>
<proteinExistence type="predicted"/>
<dbReference type="EMBL" id="LS974621">
    <property type="protein sequence ID" value="CAG7876773.1"/>
    <property type="molecule type" value="Genomic_DNA"/>
</dbReference>
<evidence type="ECO:0000313" key="2">
    <source>
        <dbReference type="Proteomes" id="UP000694005"/>
    </source>
</evidence>
<reference evidence="1 2" key="1">
    <citation type="submission" date="2021-07" db="EMBL/GenBank/DDBJ databases">
        <authorList>
            <consortium name="Genoscope - CEA"/>
            <person name="William W."/>
        </authorList>
    </citation>
    <scope>NUCLEOTIDE SEQUENCE [LARGE SCALE GENOMIC DNA]</scope>
</reference>
<evidence type="ECO:0000313" key="1">
    <source>
        <dbReference type="EMBL" id="CAG7876773.1"/>
    </source>
</evidence>
<dbReference type="Gramene" id="A05p32940.2_BraZ1">
    <property type="protein sequence ID" value="A05p32940.2_BraZ1.CDS.1"/>
    <property type="gene ID" value="A05g32940.2_BraZ1"/>
</dbReference>
<protein>
    <recommendedName>
        <fullName evidence="3">RNase H type-1 domain-containing protein</fullName>
    </recommendedName>
</protein>
<name>A0A8D9DP51_BRACM</name>